<reference evidence="3" key="2">
    <citation type="submission" date="2015-01" db="EMBL/GenBank/DDBJ databases">
        <title>Evolutionary Origins and Diversification of the Mycorrhizal Mutualists.</title>
        <authorList>
            <consortium name="DOE Joint Genome Institute"/>
            <consortium name="Mycorrhizal Genomics Consortium"/>
            <person name="Kohler A."/>
            <person name="Kuo A."/>
            <person name="Nagy L.G."/>
            <person name="Floudas D."/>
            <person name="Copeland A."/>
            <person name="Barry K.W."/>
            <person name="Cichocki N."/>
            <person name="Veneault-Fourrey C."/>
            <person name="LaButti K."/>
            <person name="Lindquist E.A."/>
            <person name="Lipzen A."/>
            <person name="Lundell T."/>
            <person name="Morin E."/>
            <person name="Murat C."/>
            <person name="Riley R."/>
            <person name="Ohm R."/>
            <person name="Sun H."/>
            <person name="Tunlid A."/>
            <person name="Henrissat B."/>
            <person name="Grigoriev I.V."/>
            <person name="Hibbett D.S."/>
            <person name="Martin F."/>
        </authorList>
    </citation>
    <scope>NUCLEOTIDE SEQUENCE [LARGE SCALE GENOMIC DNA]</scope>
    <source>
        <strain evidence="3">h7</strain>
    </source>
</reference>
<sequence>MRLKSIRSTWVDIAHSYQDYAVKVQYLCEIASLSKDGDESRAQSRSFNHTKLIRTNEDPVKTSHGRGSGVGLKTNIIEGIRPKTVTVISD</sequence>
<reference evidence="2 3" key="1">
    <citation type="submission" date="2014-04" db="EMBL/GenBank/DDBJ databases">
        <authorList>
            <consortium name="DOE Joint Genome Institute"/>
            <person name="Kuo A."/>
            <person name="Gay G."/>
            <person name="Dore J."/>
            <person name="Kohler A."/>
            <person name="Nagy L.G."/>
            <person name="Floudas D."/>
            <person name="Copeland A."/>
            <person name="Barry K.W."/>
            <person name="Cichocki N."/>
            <person name="Veneault-Fourrey C."/>
            <person name="LaButti K."/>
            <person name="Lindquist E.A."/>
            <person name="Lipzen A."/>
            <person name="Lundell T."/>
            <person name="Morin E."/>
            <person name="Murat C."/>
            <person name="Sun H."/>
            <person name="Tunlid A."/>
            <person name="Henrissat B."/>
            <person name="Grigoriev I.V."/>
            <person name="Hibbett D.S."/>
            <person name="Martin F."/>
            <person name="Nordberg H.P."/>
            <person name="Cantor M.N."/>
            <person name="Hua S.X."/>
        </authorList>
    </citation>
    <scope>NUCLEOTIDE SEQUENCE [LARGE SCALE GENOMIC DNA]</scope>
    <source>
        <strain evidence="3">h7</strain>
    </source>
</reference>
<evidence type="ECO:0000313" key="2">
    <source>
        <dbReference type="EMBL" id="KIM40003.1"/>
    </source>
</evidence>
<feature type="region of interest" description="Disordered" evidence="1">
    <location>
        <begin position="37"/>
        <end position="72"/>
    </location>
</feature>
<organism evidence="2 3">
    <name type="scientific">Hebeloma cylindrosporum</name>
    <dbReference type="NCBI Taxonomy" id="76867"/>
    <lineage>
        <taxon>Eukaryota</taxon>
        <taxon>Fungi</taxon>
        <taxon>Dikarya</taxon>
        <taxon>Basidiomycota</taxon>
        <taxon>Agaricomycotina</taxon>
        <taxon>Agaricomycetes</taxon>
        <taxon>Agaricomycetidae</taxon>
        <taxon>Agaricales</taxon>
        <taxon>Agaricineae</taxon>
        <taxon>Hymenogastraceae</taxon>
        <taxon>Hebeloma</taxon>
    </lineage>
</organism>
<evidence type="ECO:0000256" key="1">
    <source>
        <dbReference type="SAM" id="MobiDB-lite"/>
    </source>
</evidence>
<protein>
    <submittedName>
        <fullName evidence="2">Uncharacterized protein</fullName>
    </submittedName>
</protein>
<gene>
    <name evidence="2" type="ORF">M413DRAFT_446897</name>
</gene>
<dbReference type="Proteomes" id="UP000053424">
    <property type="component" value="Unassembled WGS sequence"/>
</dbReference>
<evidence type="ECO:0000313" key="3">
    <source>
        <dbReference type="Proteomes" id="UP000053424"/>
    </source>
</evidence>
<proteinExistence type="predicted"/>
<dbReference type="EMBL" id="KN831784">
    <property type="protein sequence ID" value="KIM40003.1"/>
    <property type="molecule type" value="Genomic_DNA"/>
</dbReference>
<accession>A0A0C2XQW2</accession>
<dbReference type="AlphaFoldDB" id="A0A0C2XQW2"/>
<name>A0A0C2XQW2_HEBCY</name>
<keyword evidence="3" id="KW-1185">Reference proteome</keyword>
<dbReference type="HOGENOM" id="CLU_2441107_0_0_1"/>